<dbReference type="CDD" id="cd12087">
    <property type="entry name" value="TM_EGFR-like"/>
    <property type="match status" value="1"/>
</dbReference>
<dbReference type="EMBL" id="JADNRY010000166">
    <property type="protein sequence ID" value="KAF9062655.1"/>
    <property type="molecule type" value="Genomic_DNA"/>
</dbReference>
<keyword evidence="3" id="KW-1185">Reference proteome</keyword>
<dbReference type="AlphaFoldDB" id="A0A9P5U0J5"/>
<reference evidence="2" key="1">
    <citation type="submission" date="2020-11" db="EMBL/GenBank/DDBJ databases">
        <authorList>
            <consortium name="DOE Joint Genome Institute"/>
            <person name="Ahrendt S."/>
            <person name="Riley R."/>
            <person name="Andreopoulos W."/>
            <person name="Labutti K."/>
            <person name="Pangilinan J."/>
            <person name="Ruiz-Duenas F.J."/>
            <person name="Barrasa J.M."/>
            <person name="Sanchez-Garcia M."/>
            <person name="Camarero S."/>
            <person name="Miyauchi S."/>
            <person name="Serrano A."/>
            <person name="Linde D."/>
            <person name="Babiker R."/>
            <person name="Drula E."/>
            <person name="Ayuso-Fernandez I."/>
            <person name="Pacheco R."/>
            <person name="Padilla G."/>
            <person name="Ferreira P."/>
            <person name="Barriuso J."/>
            <person name="Kellner H."/>
            <person name="Castanera R."/>
            <person name="Alfaro M."/>
            <person name="Ramirez L."/>
            <person name="Pisabarro A.G."/>
            <person name="Kuo A."/>
            <person name="Tritt A."/>
            <person name="Lipzen A."/>
            <person name="He G."/>
            <person name="Yan M."/>
            <person name="Ng V."/>
            <person name="Cullen D."/>
            <person name="Martin F."/>
            <person name="Rosso M.-N."/>
            <person name="Henrissat B."/>
            <person name="Hibbett D."/>
            <person name="Martinez A.T."/>
            <person name="Grigoriev I.V."/>
        </authorList>
    </citation>
    <scope>NUCLEOTIDE SEQUENCE</scope>
    <source>
        <strain evidence="2">AH 40177</strain>
    </source>
</reference>
<keyword evidence="1" id="KW-0812">Transmembrane</keyword>
<dbReference type="OrthoDB" id="3061387at2759"/>
<dbReference type="Proteomes" id="UP000772434">
    <property type="component" value="Unassembled WGS sequence"/>
</dbReference>
<keyword evidence="1" id="KW-1133">Transmembrane helix</keyword>
<gene>
    <name evidence="2" type="ORF">BDP27DRAFT_1427712</name>
</gene>
<evidence type="ECO:0000256" key="1">
    <source>
        <dbReference type="SAM" id="Phobius"/>
    </source>
</evidence>
<organism evidence="2 3">
    <name type="scientific">Rhodocollybia butyracea</name>
    <dbReference type="NCBI Taxonomy" id="206335"/>
    <lineage>
        <taxon>Eukaryota</taxon>
        <taxon>Fungi</taxon>
        <taxon>Dikarya</taxon>
        <taxon>Basidiomycota</taxon>
        <taxon>Agaricomycotina</taxon>
        <taxon>Agaricomycetes</taxon>
        <taxon>Agaricomycetidae</taxon>
        <taxon>Agaricales</taxon>
        <taxon>Marasmiineae</taxon>
        <taxon>Omphalotaceae</taxon>
        <taxon>Rhodocollybia</taxon>
    </lineage>
</organism>
<proteinExistence type="predicted"/>
<comment type="caution">
    <text evidence="2">The sequence shown here is derived from an EMBL/GenBank/DDBJ whole genome shotgun (WGS) entry which is preliminary data.</text>
</comment>
<sequence>MPATSLSSKERLEAIIGGVIGGMAICVLALFSMFFYRHRRHKQSLVQQIPEIYDVKLAFDNPYDEIVESLSEDHTLQPHSSGVPPLTDRQICLAEDAQNTQNAILLMLEQAAGNGSEDHMALIQQRIADMMNRLTRLEEQRNSAWARGLTDEPPSSYLSSSTTKIQQDALRAQQWSPNLKARKKRWSLPTRNIDYPVPDEDSAFSTKSMIYGVRERAMRNLEDRIRKEMQTLQFGLDVRGFPASSFLPSASRRSLPKPSPFRGSFRYRSRLCLGSHYSSSGESIVPPSDLPFLPSDIYHQRELAKNISSTQTRRAYLPVKSVVLLFVSPPDIESSNNPVTGAQLGKYDHLPTNVRQI</sequence>
<protein>
    <submittedName>
        <fullName evidence="2">Uncharacterized protein</fullName>
    </submittedName>
</protein>
<evidence type="ECO:0000313" key="2">
    <source>
        <dbReference type="EMBL" id="KAF9062655.1"/>
    </source>
</evidence>
<name>A0A9P5U0J5_9AGAR</name>
<keyword evidence="1" id="KW-0472">Membrane</keyword>
<accession>A0A9P5U0J5</accession>
<feature type="transmembrane region" description="Helical" evidence="1">
    <location>
        <begin position="14"/>
        <end position="36"/>
    </location>
</feature>
<evidence type="ECO:0000313" key="3">
    <source>
        <dbReference type="Proteomes" id="UP000772434"/>
    </source>
</evidence>